<evidence type="ECO:0000256" key="1">
    <source>
        <dbReference type="ARBA" id="ARBA00023015"/>
    </source>
</evidence>
<dbReference type="Gene3D" id="3.40.50.10490">
    <property type="entry name" value="Glucose-6-phosphate isomerase like protein, domain 1"/>
    <property type="match status" value="1"/>
</dbReference>
<dbReference type="GO" id="GO:0003677">
    <property type="term" value="F:DNA binding"/>
    <property type="evidence" value="ECO:0007669"/>
    <property type="project" value="UniProtKB-KW"/>
</dbReference>
<keyword evidence="2" id="KW-0238">DNA-binding</keyword>
<feature type="domain" description="SIS" evidence="5">
    <location>
        <begin position="123"/>
        <end position="263"/>
    </location>
</feature>
<dbReference type="SUPFAM" id="SSF46689">
    <property type="entry name" value="Homeodomain-like"/>
    <property type="match status" value="1"/>
</dbReference>
<keyword evidence="3" id="KW-0804">Transcription</keyword>
<dbReference type="GO" id="GO:0003700">
    <property type="term" value="F:DNA-binding transcription factor activity"/>
    <property type="evidence" value="ECO:0007669"/>
    <property type="project" value="InterPro"/>
</dbReference>
<evidence type="ECO:0000256" key="3">
    <source>
        <dbReference type="ARBA" id="ARBA00023163"/>
    </source>
</evidence>
<dbReference type="SUPFAM" id="SSF53697">
    <property type="entry name" value="SIS domain"/>
    <property type="match status" value="1"/>
</dbReference>
<dbReference type="InterPro" id="IPR036388">
    <property type="entry name" value="WH-like_DNA-bd_sf"/>
</dbReference>
<dbReference type="PANTHER" id="PTHR30514">
    <property type="entry name" value="GLUCOKINASE"/>
    <property type="match status" value="1"/>
</dbReference>
<sequence>MNIIDRIKLQEFRVSKSDLILMNYINENPSECVDKSISELASIVSIGEATITRFSRKLGFSGYQELKRNIAKYMFKENEVNRINSKVDLRESVHETAEKIFSDNMKAIEESIKILDEEKILKIREMILNANKIFFFGVGDSGIVATQTGYKFMRIGFDIASSTDAHTMVMLASLMKRGDLVFIFSHSGETSEVVKVCNIAQNNKAKVISITENTNNTLEKISDVNIAYVSKETVFETSTVLSKFTQLFLVELIYAEVIKENYDEFIQNKEKTTKALKYIRE</sequence>
<dbReference type="PROSITE" id="PS51464">
    <property type="entry name" value="SIS"/>
    <property type="match status" value="1"/>
</dbReference>
<dbReference type="AlphaFoldDB" id="A0A1V4SZ88"/>
<evidence type="ECO:0000259" key="5">
    <source>
        <dbReference type="PROSITE" id="PS51464"/>
    </source>
</evidence>
<comment type="caution">
    <text evidence="6">The sequence shown here is derived from an EMBL/GenBank/DDBJ whole genome shotgun (WGS) entry which is preliminary data.</text>
</comment>
<dbReference type="CDD" id="cd05013">
    <property type="entry name" value="SIS_RpiR"/>
    <property type="match status" value="1"/>
</dbReference>
<protein>
    <submittedName>
        <fullName evidence="6">HTH-type transcriptional regulator RpiR</fullName>
    </submittedName>
</protein>
<dbReference type="Pfam" id="PF01380">
    <property type="entry name" value="SIS"/>
    <property type="match status" value="1"/>
</dbReference>
<dbReference type="InterPro" id="IPR035472">
    <property type="entry name" value="RpiR-like_SIS"/>
</dbReference>
<dbReference type="EMBL" id="LTAY01000021">
    <property type="protein sequence ID" value="OPX49732.1"/>
    <property type="molecule type" value="Genomic_DNA"/>
</dbReference>
<dbReference type="InterPro" id="IPR001347">
    <property type="entry name" value="SIS_dom"/>
</dbReference>
<dbReference type="Gene3D" id="1.10.10.10">
    <property type="entry name" value="Winged helix-like DNA-binding domain superfamily/Winged helix DNA-binding domain"/>
    <property type="match status" value="1"/>
</dbReference>
<dbReference type="RefSeq" id="WP_002599532.1">
    <property type="nucleotide sequence ID" value="NZ_LTAY01000021.1"/>
</dbReference>
<evidence type="ECO:0000259" key="4">
    <source>
        <dbReference type="PROSITE" id="PS51071"/>
    </source>
</evidence>
<dbReference type="OrthoDB" id="3684496at2"/>
<proteinExistence type="predicted"/>
<name>A0A1V4SZ88_9CLOT</name>
<feature type="domain" description="HTH rpiR-type" evidence="4">
    <location>
        <begin position="1"/>
        <end position="77"/>
    </location>
</feature>
<evidence type="ECO:0000313" key="6">
    <source>
        <dbReference type="EMBL" id="OPX49732.1"/>
    </source>
</evidence>
<dbReference type="PANTHER" id="PTHR30514:SF1">
    <property type="entry name" value="HTH-TYPE TRANSCRIPTIONAL REGULATOR HEXR-RELATED"/>
    <property type="match status" value="1"/>
</dbReference>
<gene>
    <name evidence="6" type="primary">rpiR</name>
    <name evidence="6" type="ORF">CLTHE_04630</name>
</gene>
<dbReference type="InterPro" id="IPR046348">
    <property type="entry name" value="SIS_dom_sf"/>
</dbReference>
<dbReference type="InterPro" id="IPR000281">
    <property type="entry name" value="HTH_RpiR"/>
</dbReference>
<dbReference type="PROSITE" id="PS51071">
    <property type="entry name" value="HTH_RPIR"/>
    <property type="match status" value="1"/>
</dbReference>
<dbReference type="GO" id="GO:1901135">
    <property type="term" value="P:carbohydrate derivative metabolic process"/>
    <property type="evidence" value="ECO:0007669"/>
    <property type="project" value="InterPro"/>
</dbReference>
<accession>A0A1V4SZ88</accession>
<dbReference type="InterPro" id="IPR009057">
    <property type="entry name" value="Homeodomain-like_sf"/>
</dbReference>
<evidence type="ECO:0000313" key="7">
    <source>
        <dbReference type="Proteomes" id="UP000191448"/>
    </source>
</evidence>
<organism evidence="6 7">
    <name type="scientific">Clostridium thermobutyricum DSM 4928</name>
    <dbReference type="NCBI Taxonomy" id="1121339"/>
    <lineage>
        <taxon>Bacteria</taxon>
        <taxon>Bacillati</taxon>
        <taxon>Bacillota</taxon>
        <taxon>Clostridia</taxon>
        <taxon>Eubacteriales</taxon>
        <taxon>Clostridiaceae</taxon>
        <taxon>Clostridium</taxon>
    </lineage>
</organism>
<dbReference type="InterPro" id="IPR047640">
    <property type="entry name" value="RpiR-like"/>
</dbReference>
<dbReference type="Proteomes" id="UP000191448">
    <property type="component" value="Unassembled WGS sequence"/>
</dbReference>
<reference evidence="6 7" key="1">
    <citation type="submission" date="2016-02" db="EMBL/GenBank/DDBJ databases">
        <title>Genome sequence of Clostridium thermobutyricum DSM 4928.</title>
        <authorList>
            <person name="Poehlein A."/>
            <person name="Daniel R."/>
        </authorList>
    </citation>
    <scope>NUCLEOTIDE SEQUENCE [LARGE SCALE GENOMIC DNA]</scope>
    <source>
        <strain evidence="6 7">DSM 4928</strain>
    </source>
</reference>
<dbReference type="GO" id="GO:0097367">
    <property type="term" value="F:carbohydrate derivative binding"/>
    <property type="evidence" value="ECO:0007669"/>
    <property type="project" value="InterPro"/>
</dbReference>
<keyword evidence="1" id="KW-0805">Transcription regulation</keyword>
<dbReference type="Pfam" id="PF01418">
    <property type="entry name" value="HTH_6"/>
    <property type="match status" value="1"/>
</dbReference>
<evidence type="ECO:0000256" key="2">
    <source>
        <dbReference type="ARBA" id="ARBA00023125"/>
    </source>
</evidence>